<dbReference type="InterPro" id="IPR033468">
    <property type="entry name" value="Metaxin_GST"/>
</dbReference>
<dbReference type="SFLD" id="SFLDG01200">
    <property type="entry name" value="SUF1.1"/>
    <property type="match status" value="1"/>
</dbReference>
<dbReference type="Gene3D" id="1.20.1050.10">
    <property type="match status" value="1"/>
</dbReference>
<evidence type="ECO:0000259" key="3">
    <source>
        <dbReference type="Pfam" id="PF17172"/>
    </source>
</evidence>
<evidence type="ECO:0000313" key="5">
    <source>
        <dbReference type="RefSeq" id="XP_031574776.1"/>
    </source>
</evidence>
<feature type="domain" description="Metaxin glutathione S-transferase" evidence="2">
    <location>
        <begin position="189"/>
        <end position="251"/>
    </location>
</feature>
<evidence type="ECO:0000256" key="1">
    <source>
        <dbReference type="ARBA" id="ARBA00006475"/>
    </source>
</evidence>
<dbReference type="InParanoid" id="A0A6P8J421"/>
<dbReference type="Proteomes" id="UP000515163">
    <property type="component" value="Unplaced"/>
</dbReference>
<feature type="domain" description="Thioredoxin-like fold" evidence="3">
    <location>
        <begin position="46"/>
        <end position="137"/>
    </location>
</feature>
<sequence>MAARSWSKVVRTFTRAKNTSSKLFNPQESVIVRQPAVATTVPSVSPFPLKLETYLRLANIPYKNRFGRAFSSKGKIPWMEYKDDKVADSNFCIRYLNEKFSVDLDAGLSAKGKGVGHAVLTMLEENTYWTIVYYRWIEIPHKTTNFLFPTASPWMKKLIAFGGQRRVKSYLHGHGIGRHTKDEIYSIACRDLASISAMLDNAPFLLGDKPTLVDTAAFGLLANIVWHDTESPLSAMIRKDFQNIEGYCQRIKEQAWPDWDDEIAKRKAIMYKKK</sequence>
<dbReference type="FunCoup" id="A0A6P8J421">
    <property type="interactions" value="540"/>
</dbReference>
<dbReference type="InterPro" id="IPR036249">
    <property type="entry name" value="Thioredoxin-like_sf"/>
</dbReference>
<reference evidence="5" key="1">
    <citation type="submission" date="2025-08" db="UniProtKB">
        <authorList>
            <consortium name="RefSeq"/>
        </authorList>
    </citation>
    <scope>IDENTIFICATION</scope>
    <source>
        <tissue evidence="5">Tentacle</tissue>
    </source>
</reference>
<evidence type="ECO:0000259" key="2">
    <source>
        <dbReference type="Pfam" id="PF17171"/>
    </source>
</evidence>
<dbReference type="PANTHER" id="PTHR12289">
    <property type="entry name" value="METAXIN RELATED"/>
    <property type="match status" value="1"/>
</dbReference>
<dbReference type="InterPro" id="IPR012336">
    <property type="entry name" value="Thioredoxin-like_fold"/>
</dbReference>
<dbReference type="AlphaFoldDB" id="A0A6P8J421"/>
<organism evidence="4 5">
    <name type="scientific">Actinia tenebrosa</name>
    <name type="common">Australian red waratah sea anemone</name>
    <dbReference type="NCBI Taxonomy" id="6105"/>
    <lineage>
        <taxon>Eukaryota</taxon>
        <taxon>Metazoa</taxon>
        <taxon>Cnidaria</taxon>
        <taxon>Anthozoa</taxon>
        <taxon>Hexacorallia</taxon>
        <taxon>Actiniaria</taxon>
        <taxon>Actiniidae</taxon>
        <taxon>Actinia</taxon>
    </lineage>
</organism>
<dbReference type="Pfam" id="PF17171">
    <property type="entry name" value="GST_C_6"/>
    <property type="match status" value="1"/>
</dbReference>
<dbReference type="RefSeq" id="XP_031574776.1">
    <property type="nucleotide sequence ID" value="XM_031718916.1"/>
</dbReference>
<dbReference type="GO" id="GO:0005737">
    <property type="term" value="C:cytoplasm"/>
    <property type="evidence" value="ECO:0007669"/>
    <property type="project" value="TreeGrafter"/>
</dbReference>
<comment type="similarity">
    <text evidence="1">Belongs to the FAX family.</text>
</comment>
<proteinExistence type="inferred from homology"/>
<dbReference type="SUPFAM" id="SSF47616">
    <property type="entry name" value="GST C-terminal domain-like"/>
    <property type="match status" value="1"/>
</dbReference>
<dbReference type="SUPFAM" id="SSF52833">
    <property type="entry name" value="Thioredoxin-like"/>
    <property type="match status" value="1"/>
</dbReference>
<dbReference type="OrthoDB" id="5809458at2759"/>
<dbReference type="CDD" id="cd03193">
    <property type="entry name" value="GST_C_Metaxin"/>
    <property type="match status" value="1"/>
</dbReference>
<dbReference type="KEGG" id="aten:116308485"/>
<dbReference type="InterPro" id="IPR050931">
    <property type="entry name" value="Mito_Protein_Transport_Metaxin"/>
</dbReference>
<dbReference type="GeneID" id="116308485"/>
<name>A0A6P8J421_ACTTE</name>
<dbReference type="PANTHER" id="PTHR12289:SF41">
    <property type="entry name" value="FAILED AXON CONNECTIONS-RELATED"/>
    <property type="match status" value="1"/>
</dbReference>
<gene>
    <name evidence="5" type="primary">LOC116308485</name>
</gene>
<dbReference type="InterPro" id="IPR036282">
    <property type="entry name" value="Glutathione-S-Trfase_C_sf"/>
</dbReference>
<protein>
    <submittedName>
        <fullName evidence="5">Failed axon connections homolog</fullName>
    </submittedName>
</protein>
<keyword evidence="4" id="KW-1185">Reference proteome</keyword>
<dbReference type="Pfam" id="PF17172">
    <property type="entry name" value="GST_N_4"/>
    <property type="match status" value="1"/>
</dbReference>
<accession>A0A6P8J421</accession>
<dbReference type="InterPro" id="IPR026928">
    <property type="entry name" value="FAX/IsoI-like"/>
</dbReference>
<dbReference type="SFLD" id="SFLDS00019">
    <property type="entry name" value="Glutathione_Transferase_(cytos"/>
    <property type="match status" value="1"/>
</dbReference>
<dbReference type="InterPro" id="IPR040079">
    <property type="entry name" value="Glutathione_S-Trfase"/>
</dbReference>
<dbReference type="SFLD" id="SFLDG01180">
    <property type="entry name" value="SUF1"/>
    <property type="match status" value="1"/>
</dbReference>
<evidence type="ECO:0000313" key="4">
    <source>
        <dbReference type="Proteomes" id="UP000515163"/>
    </source>
</evidence>